<feature type="domain" description="HTH cro/C1-type" evidence="2">
    <location>
        <begin position="20"/>
        <end position="40"/>
    </location>
</feature>
<feature type="coiled-coil region" evidence="1">
    <location>
        <begin position="76"/>
        <end position="110"/>
    </location>
</feature>
<organism evidence="3 4">
    <name type="scientific">Rufibacter roseus</name>
    <dbReference type="NCBI Taxonomy" id="1567108"/>
    <lineage>
        <taxon>Bacteria</taxon>
        <taxon>Pseudomonadati</taxon>
        <taxon>Bacteroidota</taxon>
        <taxon>Cytophagia</taxon>
        <taxon>Cytophagales</taxon>
        <taxon>Hymenobacteraceae</taxon>
        <taxon>Rufibacter</taxon>
    </lineage>
</organism>
<evidence type="ECO:0000259" key="2">
    <source>
        <dbReference type="PROSITE" id="PS50943"/>
    </source>
</evidence>
<dbReference type="PROSITE" id="PS50943">
    <property type="entry name" value="HTH_CROC1"/>
    <property type="match status" value="1"/>
</dbReference>
<keyword evidence="4" id="KW-1185">Reference proteome</keyword>
<dbReference type="EMBL" id="JBHSYQ010000016">
    <property type="protein sequence ID" value="MFC6999558.1"/>
    <property type="molecule type" value="Genomic_DNA"/>
</dbReference>
<sequence length="110" mass="12602">MTKKIGMTETGFYASLRIESLKFDKLIKICEALEVPLQYIVSDNLTEASGTATNQVQVANQVKKNRQQISVGGENANELRHQLQLCQVEQANLEQRLKDKEELIEVLRWR</sequence>
<comment type="caution">
    <text evidence="3">The sequence shown here is derived from an EMBL/GenBank/DDBJ whole genome shotgun (WGS) entry which is preliminary data.</text>
</comment>
<dbReference type="RefSeq" id="WP_239693386.1">
    <property type="nucleotide sequence ID" value="NZ_LRML01000006.1"/>
</dbReference>
<dbReference type="InterPro" id="IPR001387">
    <property type="entry name" value="Cro/C1-type_HTH"/>
</dbReference>
<evidence type="ECO:0000256" key="1">
    <source>
        <dbReference type="SAM" id="Coils"/>
    </source>
</evidence>
<evidence type="ECO:0000313" key="3">
    <source>
        <dbReference type="EMBL" id="MFC6999558.1"/>
    </source>
</evidence>
<proteinExistence type="predicted"/>
<gene>
    <name evidence="3" type="ORF">ACFQHR_18120</name>
</gene>
<protein>
    <recommendedName>
        <fullName evidence="2">HTH cro/C1-type domain-containing protein</fullName>
    </recommendedName>
</protein>
<dbReference type="Proteomes" id="UP001596405">
    <property type="component" value="Unassembled WGS sequence"/>
</dbReference>
<keyword evidence="1" id="KW-0175">Coiled coil</keyword>
<accession>A0ABW2DSU7</accession>
<name>A0ABW2DSU7_9BACT</name>
<evidence type="ECO:0000313" key="4">
    <source>
        <dbReference type="Proteomes" id="UP001596405"/>
    </source>
</evidence>
<reference evidence="4" key="1">
    <citation type="journal article" date="2019" name="Int. J. Syst. Evol. Microbiol.">
        <title>The Global Catalogue of Microorganisms (GCM) 10K type strain sequencing project: providing services to taxonomists for standard genome sequencing and annotation.</title>
        <authorList>
            <consortium name="The Broad Institute Genomics Platform"/>
            <consortium name="The Broad Institute Genome Sequencing Center for Infectious Disease"/>
            <person name="Wu L."/>
            <person name="Ma J."/>
        </authorList>
    </citation>
    <scope>NUCLEOTIDE SEQUENCE [LARGE SCALE GENOMIC DNA]</scope>
    <source>
        <strain evidence="4">CGMCC 4.7393</strain>
    </source>
</reference>